<dbReference type="InterPro" id="IPR051507">
    <property type="entry name" value="PcG_RING_finger"/>
</dbReference>
<gene>
    <name evidence="7" type="ORF">M513_05694</name>
</gene>
<dbReference type="AlphaFoldDB" id="A0A085M884"/>
<evidence type="ECO:0000256" key="3">
    <source>
        <dbReference type="ARBA" id="ARBA00022833"/>
    </source>
</evidence>
<dbReference type="PROSITE" id="PS50089">
    <property type="entry name" value="ZF_RING_2"/>
    <property type="match status" value="1"/>
</dbReference>
<feature type="domain" description="RING-type" evidence="6">
    <location>
        <begin position="60"/>
        <end position="98"/>
    </location>
</feature>
<dbReference type="Gene3D" id="3.10.20.90">
    <property type="entry name" value="Phosphatidylinositol 3-kinase Catalytic Subunit, Chain A, domain 1"/>
    <property type="match status" value="1"/>
</dbReference>
<sequence length="335" mass="37541">LVQTLFHLQVLILEATVIQLVVVDAILLIACQVNLFQYGMSSGKKLITIPLEGVIPLFSCGICSGYLIDAVSLLTCTDSFCRSCFLKYIRDEDSCPLCGTFLNMNKLETCFKNDEMLQSLIYKLVPRLLVAELKSREEFYEKVRGLPLNLKPSLQYLVGDEIVDEDIELLPLTDKHFGLFPKLCAPNDPISFGFEFPIPKGYFINGGCMRTHDVRVETLLSASDEKISSTEFYFTAPAMTRMSTLKKLLMTKFSLHPPSDLEIVYGGEIVPSDYSLSDVIQIFLGGAKKYLHFYFQAVTPHYATFTMAKLSPEVNTAEICGRAQKKADEDVSPMV</sequence>
<dbReference type="Pfam" id="PF13923">
    <property type="entry name" value="zf-C3HC4_2"/>
    <property type="match status" value="1"/>
</dbReference>
<keyword evidence="2 5" id="KW-0863">Zinc-finger</keyword>
<dbReference type="InterPro" id="IPR013083">
    <property type="entry name" value="Znf_RING/FYVE/PHD"/>
</dbReference>
<evidence type="ECO:0000259" key="6">
    <source>
        <dbReference type="PROSITE" id="PS50089"/>
    </source>
</evidence>
<protein>
    <recommendedName>
        <fullName evidence="6">RING-type domain-containing protein</fullName>
    </recommendedName>
</protein>
<reference evidence="7 8" key="1">
    <citation type="journal article" date="2014" name="Nat. Genet.">
        <title>Genome and transcriptome of the porcine whipworm Trichuris suis.</title>
        <authorList>
            <person name="Jex A.R."/>
            <person name="Nejsum P."/>
            <person name="Schwarz E.M."/>
            <person name="Hu L."/>
            <person name="Young N.D."/>
            <person name="Hall R.S."/>
            <person name="Korhonen P.K."/>
            <person name="Liao S."/>
            <person name="Thamsborg S."/>
            <person name="Xia J."/>
            <person name="Xu P."/>
            <person name="Wang S."/>
            <person name="Scheerlinck J.P."/>
            <person name="Hofmann A."/>
            <person name="Sternberg P.W."/>
            <person name="Wang J."/>
            <person name="Gasser R.B."/>
        </authorList>
    </citation>
    <scope>NUCLEOTIDE SEQUENCE [LARGE SCALE GENOMIC DNA]</scope>
    <source>
        <strain evidence="7">DCEP-RM93M</strain>
    </source>
</reference>
<dbReference type="GO" id="GO:0008270">
    <property type="term" value="F:zinc ion binding"/>
    <property type="evidence" value="ECO:0007669"/>
    <property type="project" value="UniProtKB-KW"/>
</dbReference>
<keyword evidence="4" id="KW-0539">Nucleus</keyword>
<dbReference type="InterPro" id="IPR001841">
    <property type="entry name" value="Znf_RING"/>
</dbReference>
<evidence type="ECO:0000313" key="7">
    <source>
        <dbReference type="EMBL" id="KFD53430.1"/>
    </source>
</evidence>
<accession>A0A085M884</accession>
<evidence type="ECO:0000256" key="1">
    <source>
        <dbReference type="ARBA" id="ARBA00004123"/>
    </source>
</evidence>
<dbReference type="Proteomes" id="UP000030764">
    <property type="component" value="Unassembled WGS sequence"/>
</dbReference>
<name>A0A085M884_9BILA</name>
<comment type="subcellular location">
    <subcellularLocation>
        <location evidence="1">Nucleus</location>
    </subcellularLocation>
</comment>
<feature type="non-terminal residue" evidence="7">
    <location>
        <position position="1"/>
    </location>
</feature>
<evidence type="ECO:0000256" key="4">
    <source>
        <dbReference type="ARBA" id="ARBA00023242"/>
    </source>
</evidence>
<keyword evidence="8" id="KW-1185">Reference proteome</keyword>
<proteinExistence type="predicted"/>
<evidence type="ECO:0000256" key="2">
    <source>
        <dbReference type="ARBA" id="ARBA00022771"/>
    </source>
</evidence>
<dbReference type="EMBL" id="KL363217">
    <property type="protein sequence ID" value="KFD53430.1"/>
    <property type="molecule type" value="Genomic_DNA"/>
</dbReference>
<keyword evidence="3" id="KW-0862">Zinc</keyword>
<dbReference type="Gene3D" id="3.30.40.10">
    <property type="entry name" value="Zinc/RING finger domain, C3HC4 (zinc finger)"/>
    <property type="match status" value="1"/>
</dbReference>
<evidence type="ECO:0000313" key="8">
    <source>
        <dbReference type="Proteomes" id="UP000030764"/>
    </source>
</evidence>
<organism evidence="7 8">
    <name type="scientific">Trichuris suis</name>
    <name type="common">pig whipworm</name>
    <dbReference type="NCBI Taxonomy" id="68888"/>
    <lineage>
        <taxon>Eukaryota</taxon>
        <taxon>Metazoa</taxon>
        <taxon>Ecdysozoa</taxon>
        <taxon>Nematoda</taxon>
        <taxon>Enoplea</taxon>
        <taxon>Dorylaimia</taxon>
        <taxon>Trichinellida</taxon>
        <taxon>Trichuridae</taxon>
        <taxon>Trichuris</taxon>
    </lineage>
</organism>
<dbReference type="GO" id="GO:0005634">
    <property type="term" value="C:nucleus"/>
    <property type="evidence" value="ECO:0007669"/>
    <property type="project" value="UniProtKB-SubCell"/>
</dbReference>
<keyword evidence="2 5" id="KW-0479">Metal-binding</keyword>
<evidence type="ECO:0000256" key="5">
    <source>
        <dbReference type="PROSITE-ProRule" id="PRU00175"/>
    </source>
</evidence>
<dbReference type="SUPFAM" id="SSF57850">
    <property type="entry name" value="RING/U-box"/>
    <property type="match status" value="1"/>
</dbReference>
<dbReference type="PANTHER" id="PTHR45893">
    <property type="entry name" value="POLYCOMB GROUP RING FINGER PROTEIN"/>
    <property type="match status" value="1"/>
</dbReference>